<evidence type="ECO:0000313" key="2">
    <source>
        <dbReference type="EMBL" id="TCK26980.1"/>
    </source>
</evidence>
<protein>
    <submittedName>
        <fullName evidence="2">Endonuclease/exonuclease/phosphatase (EEP) superfamily protein YafD</fullName>
    </submittedName>
</protein>
<dbReference type="GO" id="GO:0004527">
    <property type="term" value="F:exonuclease activity"/>
    <property type="evidence" value="ECO:0007669"/>
    <property type="project" value="UniProtKB-KW"/>
</dbReference>
<keyword evidence="2" id="KW-0540">Nuclease</keyword>
<dbReference type="EMBL" id="SMFZ01000001">
    <property type="protein sequence ID" value="TCK26980.1"/>
    <property type="molecule type" value="Genomic_DNA"/>
</dbReference>
<dbReference type="Pfam" id="PF03372">
    <property type="entry name" value="Exo_endo_phos"/>
    <property type="match status" value="1"/>
</dbReference>
<evidence type="ECO:0000259" key="1">
    <source>
        <dbReference type="Pfam" id="PF03372"/>
    </source>
</evidence>
<name>A0A4R1I173_PSEEN</name>
<dbReference type="RefSeq" id="WP_132425039.1">
    <property type="nucleotide sequence ID" value="NZ_SMFZ01000001.1"/>
</dbReference>
<evidence type="ECO:0000313" key="3">
    <source>
        <dbReference type="Proteomes" id="UP000295560"/>
    </source>
</evidence>
<dbReference type="OrthoDB" id="2340043at2"/>
<comment type="caution">
    <text evidence="2">The sequence shown here is derived from an EMBL/GenBank/DDBJ whole genome shotgun (WGS) entry which is preliminary data.</text>
</comment>
<dbReference type="Proteomes" id="UP000295560">
    <property type="component" value="Unassembled WGS sequence"/>
</dbReference>
<sequence>MRRDRRSGRRWARAAFAAVLGAGAAVVVLPDRLRIDHDVPLVDAVPWRPHTSLAALGAAGLLAGRPATRPTGIAVGAVAVAGLASVAPRAVRRPRRDPETVALTIMTANVLKGSADAGALAAVVMRERPDLVVLPEAGADYRDKLMPLLGESGYRSWTSSLIDRRDARGVTLLAAPAAGDLHVRPGTGMRMRHVEASGGVLGLRPLYAVHTSAPMRRRFARAWCRELDLIRSWTSAPIAPIVVGDLNATLDHSRLRAALGGCRSAASGTGRGLVGTYPSSAPRACGIQIDHVLVPDGTVTSRFEIVDLPGTDHRAVLTTVHLPPA</sequence>
<feature type="domain" description="Endonuclease/exonuclease/phosphatase" evidence="1">
    <location>
        <begin position="106"/>
        <end position="313"/>
    </location>
</feature>
<dbReference type="InterPro" id="IPR005135">
    <property type="entry name" value="Endo/exonuclease/phosphatase"/>
</dbReference>
<proteinExistence type="predicted"/>
<dbReference type="AlphaFoldDB" id="A0A4R1I173"/>
<gene>
    <name evidence="2" type="ORF">EV378_2826</name>
</gene>
<accession>A0A4R1I173</accession>
<dbReference type="Gene3D" id="3.60.10.10">
    <property type="entry name" value="Endonuclease/exonuclease/phosphatase"/>
    <property type="match status" value="1"/>
</dbReference>
<organism evidence="2 3">
    <name type="scientific">Pseudonocardia endophytica</name>
    <dbReference type="NCBI Taxonomy" id="401976"/>
    <lineage>
        <taxon>Bacteria</taxon>
        <taxon>Bacillati</taxon>
        <taxon>Actinomycetota</taxon>
        <taxon>Actinomycetes</taxon>
        <taxon>Pseudonocardiales</taxon>
        <taxon>Pseudonocardiaceae</taxon>
        <taxon>Pseudonocardia</taxon>
    </lineage>
</organism>
<dbReference type="InterPro" id="IPR036691">
    <property type="entry name" value="Endo/exonu/phosph_ase_sf"/>
</dbReference>
<dbReference type="SUPFAM" id="SSF56219">
    <property type="entry name" value="DNase I-like"/>
    <property type="match status" value="1"/>
</dbReference>
<keyword evidence="3" id="KW-1185">Reference proteome</keyword>
<keyword evidence="2" id="KW-0255">Endonuclease</keyword>
<keyword evidence="2" id="KW-0378">Hydrolase</keyword>
<reference evidence="2 3" key="1">
    <citation type="submission" date="2019-03" db="EMBL/GenBank/DDBJ databases">
        <title>Sequencing the genomes of 1000 actinobacteria strains.</title>
        <authorList>
            <person name="Klenk H.-P."/>
        </authorList>
    </citation>
    <scope>NUCLEOTIDE SEQUENCE [LARGE SCALE GENOMIC DNA]</scope>
    <source>
        <strain evidence="2 3">DSM 44969</strain>
    </source>
</reference>
<keyword evidence="2" id="KW-0269">Exonuclease</keyword>
<dbReference type="GO" id="GO:0004519">
    <property type="term" value="F:endonuclease activity"/>
    <property type="evidence" value="ECO:0007669"/>
    <property type="project" value="UniProtKB-KW"/>
</dbReference>